<dbReference type="RefSeq" id="WP_079688240.1">
    <property type="nucleotide sequence ID" value="NZ_FUZU01000002.1"/>
</dbReference>
<dbReference type="Gene3D" id="3.90.320.10">
    <property type="match status" value="1"/>
</dbReference>
<keyword evidence="2" id="KW-1185">Reference proteome</keyword>
<name>A0A1T5LQW0_9BACT</name>
<dbReference type="Pfam" id="PF13366">
    <property type="entry name" value="PDDEXK_3"/>
    <property type="match status" value="1"/>
</dbReference>
<evidence type="ECO:0000313" key="2">
    <source>
        <dbReference type="Proteomes" id="UP000190961"/>
    </source>
</evidence>
<dbReference type="InterPro" id="IPR026350">
    <property type="entry name" value="GxxExxY"/>
</dbReference>
<reference evidence="1 2" key="1">
    <citation type="submission" date="2017-02" db="EMBL/GenBank/DDBJ databases">
        <authorList>
            <person name="Peterson S.W."/>
        </authorList>
    </citation>
    <scope>NUCLEOTIDE SEQUENCE [LARGE SCALE GENOMIC DNA]</scope>
    <source>
        <strain evidence="1 2">DSM 25262</strain>
    </source>
</reference>
<dbReference type="NCBIfam" id="TIGR04256">
    <property type="entry name" value="GxxExxY"/>
    <property type="match status" value="1"/>
</dbReference>
<gene>
    <name evidence="1" type="ORF">SAMN05660236_3726</name>
</gene>
<evidence type="ECO:0000313" key="1">
    <source>
        <dbReference type="EMBL" id="SKC78330.1"/>
    </source>
</evidence>
<dbReference type="InterPro" id="IPR011604">
    <property type="entry name" value="PDDEXK-like_dom_sf"/>
</dbReference>
<protein>
    <submittedName>
        <fullName evidence="1">GxxExxY protein</fullName>
    </submittedName>
</protein>
<organism evidence="1 2">
    <name type="scientific">Ohtaekwangia koreensis</name>
    <dbReference type="NCBI Taxonomy" id="688867"/>
    <lineage>
        <taxon>Bacteria</taxon>
        <taxon>Pseudomonadati</taxon>
        <taxon>Bacteroidota</taxon>
        <taxon>Cytophagia</taxon>
        <taxon>Cytophagales</taxon>
        <taxon>Fulvivirgaceae</taxon>
        <taxon>Ohtaekwangia</taxon>
    </lineage>
</organism>
<sequence>MTENDISFKIRGAIFKVYRNLGPGLLESVYEAVLAYELKQLGLQVKTQVPLPVLYENIHLDIGFRVDILVNDSVIIEIKSIEALHEVHHKQVLTYLRLSERKLGLLVNFNTDNISRCIIRKVNGLL</sequence>
<dbReference type="STRING" id="688867.SAMN05660236_3726"/>
<dbReference type="EMBL" id="FUZU01000002">
    <property type="protein sequence ID" value="SKC78330.1"/>
    <property type="molecule type" value="Genomic_DNA"/>
</dbReference>
<dbReference type="AlphaFoldDB" id="A0A1T5LQW0"/>
<dbReference type="Proteomes" id="UP000190961">
    <property type="component" value="Unassembled WGS sequence"/>
</dbReference>
<proteinExistence type="predicted"/>
<accession>A0A1T5LQW0</accession>
<dbReference type="OrthoDB" id="1119698at2"/>